<feature type="transmembrane region" description="Helical" evidence="1">
    <location>
        <begin position="6"/>
        <end position="28"/>
    </location>
</feature>
<evidence type="ECO:0000259" key="2">
    <source>
        <dbReference type="Pfam" id="PF18893"/>
    </source>
</evidence>
<name>A0A1G2BIG5_9BACT</name>
<evidence type="ECO:0000313" key="4">
    <source>
        <dbReference type="Proteomes" id="UP000177817"/>
    </source>
</evidence>
<evidence type="ECO:0000256" key="1">
    <source>
        <dbReference type="SAM" id="Phobius"/>
    </source>
</evidence>
<reference evidence="3 4" key="1">
    <citation type="journal article" date="2016" name="Nat. Commun.">
        <title>Thousands of microbial genomes shed light on interconnected biogeochemical processes in an aquifer system.</title>
        <authorList>
            <person name="Anantharaman K."/>
            <person name="Brown C.T."/>
            <person name="Hug L.A."/>
            <person name="Sharon I."/>
            <person name="Castelle C.J."/>
            <person name="Probst A.J."/>
            <person name="Thomas B.C."/>
            <person name="Singh A."/>
            <person name="Wilkins M.J."/>
            <person name="Karaoz U."/>
            <person name="Brodie E.L."/>
            <person name="Williams K.H."/>
            <person name="Hubbard S.S."/>
            <person name="Banfield J.F."/>
        </authorList>
    </citation>
    <scope>NUCLEOTIDE SEQUENCE [LARGE SCALE GENOMIC DNA]</scope>
</reference>
<protein>
    <recommendedName>
        <fullName evidence="2">DUF5652 domain-containing protein</fullName>
    </recommendedName>
</protein>
<feature type="domain" description="DUF5652" evidence="2">
    <location>
        <begin position="12"/>
        <end position="67"/>
    </location>
</feature>
<feature type="transmembrane region" description="Helical" evidence="1">
    <location>
        <begin position="40"/>
        <end position="61"/>
    </location>
</feature>
<evidence type="ECO:0000313" key="3">
    <source>
        <dbReference type="EMBL" id="OGY89003.1"/>
    </source>
</evidence>
<proteinExistence type="predicted"/>
<keyword evidence="1" id="KW-0812">Transmembrane</keyword>
<gene>
    <name evidence="3" type="ORF">A2677_02165</name>
</gene>
<keyword evidence="1" id="KW-1133">Transmembrane helix</keyword>
<sequence>MLDSYFGPGFSFIMFVLVSAWSLPWKGYALWKAARKSQPWWFVALLVVNTVGIFEIMYIFIFSEATSPKKDQKGHGK</sequence>
<dbReference type="EMBL" id="MHKK01000046">
    <property type="protein sequence ID" value="OGY89003.1"/>
    <property type="molecule type" value="Genomic_DNA"/>
</dbReference>
<dbReference type="Proteomes" id="UP000177817">
    <property type="component" value="Unassembled WGS sequence"/>
</dbReference>
<dbReference type="AlphaFoldDB" id="A0A1G2BIG5"/>
<organism evidence="3 4">
    <name type="scientific">Candidatus Komeilibacteria bacterium RIFCSPHIGHO2_01_FULL_52_14</name>
    <dbReference type="NCBI Taxonomy" id="1798549"/>
    <lineage>
        <taxon>Bacteria</taxon>
        <taxon>Candidatus Komeiliibacteriota</taxon>
    </lineage>
</organism>
<accession>A0A1G2BIG5</accession>
<comment type="caution">
    <text evidence="3">The sequence shown here is derived from an EMBL/GenBank/DDBJ whole genome shotgun (WGS) entry which is preliminary data.</text>
</comment>
<keyword evidence="1" id="KW-0472">Membrane</keyword>
<dbReference type="Pfam" id="PF18893">
    <property type="entry name" value="DUF5652"/>
    <property type="match status" value="1"/>
</dbReference>
<dbReference type="InterPro" id="IPR043712">
    <property type="entry name" value="DUF5652"/>
</dbReference>